<dbReference type="InterPro" id="IPR045269">
    <property type="entry name" value="Atg1-like"/>
</dbReference>
<dbReference type="Gene3D" id="1.10.510.10">
    <property type="entry name" value="Transferase(Phosphotransferase) domain 1"/>
    <property type="match status" value="1"/>
</dbReference>
<sequence length="509" mass="58468">MFISNFFNNKLLIASSVVLGAVIIYKLFKSNKISTPRKARKPSPEGMDEMMTGERDCLVPKVTDAFTLGELIGCGSYSNVYKAVEKDTKLVIAIKSYKMRKKTSSEISRAAVEMAFVKFLQHPNIIRYILCDIKCRYMYLGIEYSCFGSLQKVMPKDHTAPEKVVQILMKQLLSALIYLHGLSIMHGDVKPENIIVTRIEPNPLIKLSDFGLAEIFYNAEERGKKIGSFLYMAPELHLGFPYDLTADLYSAGVVMYELLYGRRPFPSKASRDEYIQLLRKRVPIQYPPLVTAQLTTNCLNLVKSLLQYDKQNRPTAENLTKHPFIELETQNFVIDNHYVMGCECLIKSVELVDDKKYGQAYVEATEALLHLKIYAKSILPDQGLFFHLMQNIRSYSQYLSQIEIRIMIERDYEPINMPMLSERLRCMLSSTPSLLTGYDMCLVGEMYIRQDKKEEGVRKLKDGLDVLFLNIRQEPLGDRRTRLLQRMKTWVNLLESLDTKAVETGPETK</sequence>
<dbReference type="InterPro" id="IPR011009">
    <property type="entry name" value="Kinase-like_dom_sf"/>
</dbReference>
<keyword evidence="2 3" id="KW-0067">ATP-binding</keyword>
<dbReference type="GO" id="GO:0005737">
    <property type="term" value="C:cytoplasm"/>
    <property type="evidence" value="ECO:0007669"/>
    <property type="project" value="TreeGrafter"/>
</dbReference>
<accession>A0A9P0G850</accession>
<dbReference type="EMBL" id="OV651826">
    <property type="protein sequence ID" value="CAH1103413.1"/>
    <property type="molecule type" value="Genomic_DNA"/>
</dbReference>
<feature type="domain" description="Protein kinase" evidence="4">
    <location>
        <begin position="66"/>
        <end position="325"/>
    </location>
</feature>
<dbReference type="PANTHER" id="PTHR24348:SF68">
    <property type="entry name" value="SERINE_THREONINE-PROTEIN KINASE ATG1C"/>
    <property type="match status" value="1"/>
</dbReference>
<dbReference type="PROSITE" id="PS50011">
    <property type="entry name" value="PROTEIN_KINASE_DOM"/>
    <property type="match status" value="1"/>
</dbReference>
<evidence type="ECO:0000313" key="6">
    <source>
        <dbReference type="Proteomes" id="UP001153636"/>
    </source>
</evidence>
<dbReference type="InterPro" id="IPR008271">
    <property type="entry name" value="Ser/Thr_kinase_AS"/>
</dbReference>
<dbReference type="GO" id="GO:0010506">
    <property type="term" value="P:regulation of autophagy"/>
    <property type="evidence" value="ECO:0007669"/>
    <property type="project" value="InterPro"/>
</dbReference>
<name>A0A9P0G850_9CUCU</name>
<proteinExistence type="predicted"/>
<dbReference type="SUPFAM" id="SSF56112">
    <property type="entry name" value="Protein kinase-like (PK-like)"/>
    <property type="match status" value="1"/>
</dbReference>
<keyword evidence="6" id="KW-1185">Reference proteome</keyword>
<dbReference type="InterPro" id="IPR000719">
    <property type="entry name" value="Prot_kinase_dom"/>
</dbReference>
<gene>
    <name evidence="5" type="ORF">PSYICH_LOCUS4163</name>
</gene>
<dbReference type="Pfam" id="PF00069">
    <property type="entry name" value="Pkinase"/>
    <property type="match status" value="1"/>
</dbReference>
<evidence type="ECO:0000256" key="2">
    <source>
        <dbReference type="ARBA" id="ARBA00022840"/>
    </source>
</evidence>
<dbReference type="OrthoDB" id="346907at2759"/>
<dbReference type="GO" id="GO:0004674">
    <property type="term" value="F:protein serine/threonine kinase activity"/>
    <property type="evidence" value="ECO:0007669"/>
    <property type="project" value="InterPro"/>
</dbReference>
<evidence type="ECO:0000259" key="4">
    <source>
        <dbReference type="PROSITE" id="PS50011"/>
    </source>
</evidence>
<dbReference type="Proteomes" id="UP001153636">
    <property type="component" value="Chromosome 14"/>
</dbReference>
<feature type="binding site" evidence="3">
    <location>
        <position position="95"/>
    </location>
    <ligand>
        <name>ATP</name>
        <dbReference type="ChEBI" id="CHEBI:30616"/>
    </ligand>
</feature>
<dbReference type="PROSITE" id="PS00108">
    <property type="entry name" value="PROTEIN_KINASE_ST"/>
    <property type="match status" value="1"/>
</dbReference>
<dbReference type="InterPro" id="IPR017441">
    <property type="entry name" value="Protein_kinase_ATP_BS"/>
</dbReference>
<evidence type="ECO:0000313" key="5">
    <source>
        <dbReference type="EMBL" id="CAH1103413.1"/>
    </source>
</evidence>
<organism evidence="5 6">
    <name type="scientific">Psylliodes chrysocephalus</name>
    <dbReference type="NCBI Taxonomy" id="3402493"/>
    <lineage>
        <taxon>Eukaryota</taxon>
        <taxon>Metazoa</taxon>
        <taxon>Ecdysozoa</taxon>
        <taxon>Arthropoda</taxon>
        <taxon>Hexapoda</taxon>
        <taxon>Insecta</taxon>
        <taxon>Pterygota</taxon>
        <taxon>Neoptera</taxon>
        <taxon>Endopterygota</taxon>
        <taxon>Coleoptera</taxon>
        <taxon>Polyphaga</taxon>
        <taxon>Cucujiformia</taxon>
        <taxon>Chrysomeloidea</taxon>
        <taxon>Chrysomelidae</taxon>
        <taxon>Galerucinae</taxon>
        <taxon>Alticini</taxon>
        <taxon>Psylliodes</taxon>
    </lineage>
</organism>
<dbReference type="PROSITE" id="PS00107">
    <property type="entry name" value="PROTEIN_KINASE_ATP"/>
    <property type="match status" value="1"/>
</dbReference>
<dbReference type="GO" id="GO:0006914">
    <property type="term" value="P:autophagy"/>
    <property type="evidence" value="ECO:0007669"/>
    <property type="project" value="UniProtKB-ARBA"/>
</dbReference>
<reference evidence="5" key="1">
    <citation type="submission" date="2022-01" db="EMBL/GenBank/DDBJ databases">
        <authorList>
            <person name="King R."/>
        </authorList>
    </citation>
    <scope>NUCLEOTIDE SEQUENCE</scope>
</reference>
<protein>
    <recommendedName>
        <fullName evidence="4">Protein kinase domain-containing protein</fullName>
    </recommendedName>
</protein>
<dbReference type="GO" id="GO:0005524">
    <property type="term" value="F:ATP binding"/>
    <property type="evidence" value="ECO:0007669"/>
    <property type="project" value="UniProtKB-UniRule"/>
</dbReference>
<dbReference type="AlphaFoldDB" id="A0A9P0G850"/>
<dbReference type="PANTHER" id="PTHR24348">
    <property type="entry name" value="SERINE/THREONINE-PROTEIN KINASE UNC-51-RELATED"/>
    <property type="match status" value="1"/>
</dbReference>
<evidence type="ECO:0000256" key="3">
    <source>
        <dbReference type="PROSITE-ProRule" id="PRU10141"/>
    </source>
</evidence>
<evidence type="ECO:0000256" key="1">
    <source>
        <dbReference type="ARBA" id="ARBA00022741"/>
    </source>
</evidence>
<keyword evidence="1 3" id="KW-0547">Nucleotide-binding</keyword>
<dbReference type="SMART" id="SM00220">
    <property type="entry name" value="S_TKc"/>
    <property type="match status" value="1"/>
</dbReference>